<name>A0A1Y1XPY2_9FUNG</name>
<feature type="region of interest" description="Disordered" evidence="2">
    <location>
        <begin position="327"/>
        <end position="351"/>
    </location>
</feature>
<dbReference type="Proteomes" id="UP000193944">
    <property type="component" value="Unassembled WGS sequence"/>
</dbReference>
<feature type="region of interest" description="Disordered" evidence="2">
    <location>
        <begin position="1"/>
        <end position="20"/>
    </location>
</feature>
<feature type="region of interest" description="Disordered" evidence="2">
    <location>
        <begin position="373"/>
        <end position="429"/>
    </location>
</feature>
<feature type="compositionally biased region" description="Polar residues" evidence="2">
    <location>
        <begin position="1"/>
        <end position="13"/>
    </location>
</feature>
<protein>
    <submittedName>
        <fullName evidence="3">Uncharacterized protein</fullName>
    </submittedName>
</protein>
<feature type="region of interest" description="Disordered" evidence="2">
    <location>
        <begin position="442"/>
        <end position="501"/>
    </location>
</feature>
<dbReference type="EMBL" id="MCFG01000005">
    <property type="protein sequence ID" value="ORX87791.1"/>
    <property type="molecule type" value="Genomic_DNA"/>
</dbReference>
<accession>A0A1Y1XPY2</accession>
<keyword evidence="4" id="KW-1185">Reference proteome</keyword>
<gene>
    <name evidence="3" type="ORF">BCR32DRAFT_264027</name>
</gene>
<feature type="region of interest" description="Disordered" evidence="2">
    <location>
        <begin position="73"/>
        <end position="93"/>
    </location>
</feature>
<keyword evidence="1" id="KW-0175">Coiled coil</keyword>
<evidence type="ECO:0000256" key="1">
    <source>
        <dbReference type="SAM" id="Coils"/>
    </source>
</evidence>
<evidence type="ECO:0000256" key="2">
    <source>
        <dbReference type="SAM" id="MobiDB-lite"/>
    </source>
</evidence>
<comment type="caution">
    <text evidence="3">The sequence shown here is derived from an EMBL/GenBank/DDBJ whole genome shotgun (WGS) entry which is preliminary data.</text>
</comment>
<feature type="compositionally biased region" description="Low complexity" evidence="2">
    <location>
        <begin position="388"/>
        <end position="420"/>
    </location>
</feature>
<proteinExistence type="predicted"/>
<feature type="compositionally biased region" description="Low complexity" evidence="2">
    <location>
        <begin position="442"/>
        <end position="482"/>
    </location>
</feature>
<feature type="coiled-coil region" evidence="1">
    <location>
        <begin position="203"/>
        <end position="230"/>
    </location>
</feature>
<dbReference type="AlphaFoldDB" id="A0A1Y1XPY2"/>
<reference evidence="3 4" key="2">
    <citation type="submission" date="2016-08" db="EMBL/GenBank/DDBJ databases">
        <title>Pervasive Adenine N6-methylation of Active Genes in Fungi.</title>
        <authorList>
            <consortium name="DOE Joint Genome Institute"/>
            <person name="Mondo S.J."/>
            <person name="Dannebaum R.O."/>
            <person name="Kuo R.C."/>
            <person name="Labutti K."/>
            <person name="Haridas S."/>
            <person name="Kuo A."/>
            <person name="Salamov A."/>
            <person name="Ahrendt S.R."/>
            <person name="Lipzen A."/>
            <person name="Sullivan W."/>
            <person name="Andreopoulos W.B."/>
            <person name="Clum A."/>
            <person name="Lindquist E."/>
            <person name="Daum C."/>
            <person name="Ramamoorthy G.K."/>
            <person name="Gryganskyi A."/>
            <person name="Culley D."/>
            <person name="Magnuson J.K."/>
            <person name="James T.Y."/>
            <person name="O'Malley M.A."/>
            <person name="Stajich J.E."/>
            <person name="Spatafora J.W."/>
            <person name="Visel A."/>
            <person name="Grigoriev I.V."/>
        </authorList>
    </citation>
    <scope>NUCLEOTIDE SEQUENCE [LARGE SCALE GENOMIC DNA]</scope>
    <source>
        <strain evidence="3 4">S4</strain>
    </source>
</reference>
<evidence type="ECO:0000313" key="4">
    <source>
        <dbReference type="Proteomes" id="UP000193944"/>
    </source>
</evidence>
<reference evidence="3 4" key="1">
    <citation type="submission" date="2016-08" db="EMBL/GenBank/DDBJ databases">
        <title>A Parts List for Fungal Cellulosomes Revealed by Comparative Genomics.</title>
        <authorList>
            <consortium name="DOE Joint Genome Institute"/>
            <person name="Haitjema C.H."/>
            <person name="Gilmore S.P."/>
            <person name="Henske J.K."/>
            <person name="Solomon K.V."/>
            <person name="De Groot R."/>
            <person name="Kuo A."/>
            <person name="Mondo S.J."/>
            <person name="Salamov A.A."/>
            <person name="Labutti K."/>
            <person name="Zhao Z."/>
            <person name="Chiniquy J."/>
            <person name="Barry K."/>
            <person name="Brewer H.M."/>
            <person name="Purvine S.O."/>
            <person name="Wright A.T."/>
            <person name="Boxma B."/>
            <person name="Van Alen T."/>
            <person name="Hackstein J.H."/>
            <person name="Baker S.E."/>
            <person name="Grigoriev I.V."/>
            <person name="O'Malley M.A."/>
        </authorList>
    </citation>
    <scope>NUCLEOTIDE SEQUENCE [LARGE SCALE GENOMIC DNA]</scope>
    <source>
        <strain evidence="3 4">S4</strain>
    </source>
</reference>
<evidence type="ECO:0000313" key="3">
    <source>
        <dbReference type="EMBL" id="ORX87791.1"/>
    </source>
</evidence>
<dbReference type="STRING" id="1754192.A0A1Y1XPY2"/>
<organism evidence="3 4">
    <name type="scientific">Anaeromyces robustus</name>
    <dbReference type="NCBI Taxonomy" id="1754192"/>
    <lineage>
        <taxon>Eukaryota</taxon>
        <taxon>Fungi</taxon>
        <taxon>Fungi incertae sedis</taxon>
        <taxon>Chytridiomycota</taxon>
        <taxon>Chytridiomycota incertae sedis</taxon>
        <taxon>Neocallimastigomycetes</taxon>
        <taxon>Neocallimastigales</taxon>
        <taxon>Neocallimastigaceae</taxon>
        <taxon>Anaeromyces</taxon>
    </lineage>
</organism>
<feature type="compositionally biased region" description="Low complexity" evidence="2">
    <location>
        <begin position="492"/>
        <end position="501"/>
    </location>
</feature>
<sequence length="636" mass="73827">MDKESNTINNGNNEGEKNYSLVNTKIGDDFKTELQKSIDQYKYEFEKRLYNVLNKNIFNSPYDPTKNIFDTNGNFISHSEKNSNRNQKQKRKSQNNINNLLKKNNSFIYSTSSYNLDFGNRDFNTLNNNNNKWKFKSENNIADLRRRNANNQTQYLSNKPKASSYNNISYNNNKLSSSGNNLYDVSEKKSIKNKKDYQIRKTFEDLQKELNNLENDFKENNNKLNDEKIIDMRKKELHKNYKEYIKLNVNIDTPNMRRYKNYVNDYEWAKQRHLDSINKQNTPKTTTEIDEITKRLYNPDNYPNVYKVKYNNGKSTEKLDSNLNKKISSSKKKLNGSSKEKIYSKSEPSLNSTDDYARARMIDQINNFSPLSPENFTMKSSKTKKPVSNSLNTLNLNSNTNNINTSTNIKSNNNININKNKSNDNIKKSTDIKKSNININNNDKMTYNTNNSQNNISKNKISNSQRDISNSNNKINKVSFSNEDTHRKSTRSNNNLKSNVSLNKSSSYINSESSNRIFNSKSSNSELSNSMNNLKKKNINKSKSKSISSSLNHLESKSKRNSKLNKSFDSISQSTRKNKYSYKENTEEITEKNDINYESDDSFEIENEDTGEQAALQFQHIMSVSSKSINNLTNYD</sequence>
<dbReference type="OrthoDB" id="2160484at2759"/>
<feature type="region of interest" description="Disordered" evidence="2">
    <location>
        <begin position="537"/>
        <end position="583"/>
    </location>
</feature>